<dbReference type="AlphaFoldDB" id="A0A0P1HMA5"/>
<evidence type="ECO:0000256" key="2">
    <source>
        <dbReference type="ARBA" id="ARBA00022692"/>
    </source>
</evidence>
<dbReference type="GO" id="GO:0009306">
    <property type="term" value="P:protein secretion"/>
    <property type="evidence" value="ECO:0007669"/>
    <property type="project" value="InterPro"/>
</dbReference>
<evidence type="ECO:0000259" key="6">
    <source>
        <dbReference type="Pfam" id="PF04357"/>
    </source>
</evidence>
<keyword evidence="4" id="KW-0472">Membrane</keyword>
<dbReference type="PANTHER" id="PTHR36985">
    <property type="entry name" value="TRANSLOCATION AND ASSEMBLY MODULE SUBUNIT TAMB"/>
    <property type="match status" value="1"/>
</dbReference>
<dbReference type="EMBL" id="CYSR01000027">
    <property type="protein sequence ID" value="CUI00503.1"/>
    <property type="molecule type" value="Genomic_DNA"/>
</dbReference>
<dbReference type="GO" id="GO:0097347">
    <property type="term" value="C:TAM protein secretion complex"/>
    <property type="evidence" value="ECO:0007669"/>
    <property type="project" value="TreeGrafter"/>
</dbReference>
<evidence type="ECO:0000313" key="8">
    <source>
        <dbReference type="Proteomes" id="UP000051326"/>
    </source>
</evidence>
<feature type="signal peptide" evidence="5">
    <location>
        <begin position="1"/>
        <end position="20"/>
    </location>
</feature>
<dbReference type="PANTHER" id="PTHR36985:SF1">
    <property type="entry name" value="TRANSLOCATION AND ASSEMBLY MODULE SUBUNIT TAMB"/>
    <property type="match status" value="1"/>
</dbReference>
<dbReference type="STRING" id="1396826.PHA8399_02635"/>
<name>A0A0P1HMA5_9RHOB</name>
<evidence type="ECO:0000256" key="4">
    <source>
        <dbReference type="ARBA" id="ARBA00023136"/>
    </source>
</evidence>
<reference evidence="7 8" key="1">
    <citation type="submission" date="2015-09" db="EMBL/GenBank/DDBJ databases">
        <authorList>
            <consortium name="Swine Surveillance"/>
        </authorList>
    </citation>
    <scope>NUCLEOTIDE SEQUENCE [LARGE SCALE GENOMIC DNA]</scope>
    <source>
        <strain evidence="7 8">CECT 8399</strain>
    </source>
</reference>
<feature type="chain" id="PRO_5006064446" evidence="5">
    <location>
        <begin position="21"/>
        <end position="1209"/>
    </location>
</feature>
<comment type="subcellular location">
    <subcellularLocation>
        <location evidence="1">Membrane</location>
        <topology evidence="1">Single-pass membrane protein</topology>
    </subcellularLocation>
</comment>
<feature type="domain" description="Translocation and assembly module TamB C-terminal" evidence="6">
    <location>
        <begin position="862"/>
        <end position="1209"/>
    </location>
</feature>
<evidence type="ECO:0000256" key="3">
    <source>
        <dbReference type="ARBA" id="ARBA00022989"/>
    </source>
</evidence>
<evidence type="ECO:0000256" key="5">
    <source>
        <dbReference type="SAM" id="SignalP"/>
    </source>
</evidence>
<keyword evidence="3" id="KW-1133">Transmembrane helix</keyword>
<keyword evidence="2" id="KW-0812">Transmembrane</keyword>
<protein>
    <submittedName>
        <fullName evidence="7">Autotransporter assembly factor TamB</fullName>
    </submittedName>
</protein>
<keyword evidence="5" id="KW-0732">Signal</keyword>
<accession>A0A0P1HMA5</accession>
<dbReference type="GO" id="GO:0005886">
    <property type="term" value="C:plasma membrane"/>
    <property type="evidence" value="ECO:0007669"/>
    <property type="project" value="InterPro"/>
</dbReference>
<evidence type="ECO:0000256" key="1">
    <source>
        <dbReference type="ARBA" id="ARBA00004167"/>
    </source>
</evidence>
<organism evidence="7 8">
    <name type="scientific">Leisingera aquaemixtae</name>
    <dbReference type="NCBI Taxonomy" id="1396826"/>
    <lineage>
        <taxon>Bacteria</taxon>
        <taxon>Pseudomonadati</taxon>
        <taxon>Pseudomonadota</taxon>
        <taxon>Alphaproteobacteria</taxon>
        <taxon>Rhodobacterales</taxon>
        <taxon>Roseobacteraceae</taxon>
        <taxon>Leisingera</taxon>
    </lineage>
</organism>
<dbReference type="Proteomes" id="UP000051326">
    <property type="component" value="Unassembled WGS sequence"/>
</dbReference>
<proteinExistence type="predicted"/>
<sequence>MKQILAYSLAMGLAAAPLAAQDTPEEDAGGLLVDFLEDTLSGDSRYISVSGLQGAFSSEATIQKITVADEKGIWLTIEGAALDWNRLDLLRGRFSVNELSAERIAVERAPEPLPPDPELPEAAATPFSLPELPVAIELGLIKAERIELGAALAGTEASLRVEGSLRLADGALDTKLEAVRLDKPGDHLRLEAGYADETQQITLDLTADEAAGGLISRSLNLPGSPDLQLTAKGSGPVTDFTADISFSANGAERLAGQVVLAAQPLPADAAPETPRGIRFSANLGGNIDVLLPPVHRPFFGPGLRLNVKGIREGSGALALDTLVLRTRALQVSGDAALAAGGRLDTANLKAAITPPPGQAAVTLPVGGGQTTLAAADLQLRKRTDGNWTLDGVLHQLSHPAALVDQAEVTGRGTLDQSSGLALEGRLSAALSGLQPRDPALAKATGSDIRFEGTLSTEGPGALRITEMELRGTDYQAAGDVTLDGLEEGLKITADLTAEASELARFSELAGRPLGGAVRADVQGSFTPLSGAFDTDLDLTAENLSAGIAKADELLAGTTTVALKASRDEIGITVDTFELKGSALAASAAGTLNNDSGQMKISARLTRVEVLLPQAPGTLELATTLTRTGRRFDGVAELTGPHSSSARLDGSVTLEGDADFDFAAAFNELERFVPELAGRLTAEGTAERRNGEWQIAATADGPAELAVKAEGRFAESNGDTDLRFDAVIGRLQQLVPDLAGRLAAKGTAARRDGTWTVDSTASGPAGIDSRIAGSWNEAEGTADVTAKGTLRLEGMNPFISPNLLQGPANFDLAMRGEPALDSLSGTVSVPGASLAIPAAAQRLDDINATVSFARSSAQVQASARGRDGGTLQISGPVAMRPPFSSNLQIAIGDLVVTDNLSYETLLNGNLTLSGAMAGDKRIGGRINVGETNINLNTAGGSVSSAPIPPISHVGAPRDVRQTLARAGLTGNNGGGGGGSARTELDILISAPSRVFARGRGLRAELGGEIRLRGTTARLSPSGQISLIRGTFDILGRRLELDEGRITLLGDLKPYLEFKSTAATGEGTATLEISGRVDAPEIKVTSEPPRPSEEALALLLFGDNIEDISPLALARLAGSALTLSGRGGGAQSKVRQATGADTVDIGADNLGAGQLGLGGYVAENVYTDFNVNTRGDSELSINLDVTKSLTVQGTVDSEGETGFGLFFKRDY</sequence>
<evidence type="ECO:0000313" key="7">
    <source>
        <dbReference type="EMBL" id="CUI00503.1"/>
    </source>
</evidence>
<dbReference type="Pfam" id="PF04357">
    <property type="entry name" value="TamB"/>
    <property type="match status" value="1"/>
</dbReference>
<dbReference type="InterPro" id="IPR007452">
    <property type="entry name" value="TamB_C"/>
</dbReference>
<gene>
    <name evidence="7" type="primary">tamB</name>
    <name evidence="7" type="ORF">PHA8399_02635</name>
</gene>
<dbReference type="RefSeq" id="WP_082649545.1">
    <property type="nucleotide sequence ID" value="NZ_CYSR01000027.1"/>
</dbReference>